<comment type="caution">
    <text evidence="2">The sequence shown here is derived from an EMBL/GenBank/DDBJ whole genome shotgun (WGS) entry which is preliminary data.</text>
</comment>
<feature type="region of interest" description="Disordered" evidence="1">
    <location>
        <begin position="20"/>
        <end position="39"/>
    </location>
</feature>
<organism evidence="2 3">
    <name type="scientific">Salinibacter ruber</name>
    <dbReference type="NCBI Taxonomy" id="146919"/>
    <lineage>
        <taxon>Bacteria</taxon>
        <taxon>Pseudomonadati</taxon>
        <taxon>Rhodothermota</taxon>
        <taxon>Rhodothermia</taxon>
        <taxon>Rhodothermales</taxon>
        <taxon>Salinibacteraceae</taxon>
        <taxon>Salinibacter</taxon>
    </lineage>
</organism>
<sequence length="39" mass="4189">MDEPIKDEPKNLFQFLGESIQSDSQQGGSDHCLAGIGVP</sequence>
<dbReference type="Proteomes" id="UP001155027">
    <property type="component" value="Unassembled WGS sequence"/>
</dbReference>
<dbReference type="EMBL" id="JANUAU010000007">
    <property type="protein sequence ID" value="MCS3678257.1"/>
    <property type="molecule type" value="Genomic_DNA"/>
</dbReference>
<accession>A0A9X2TGM9</accession>
<dbReference type="AlphaFoldDB" id="A0A9X2TGM9"/>
<gene>
    <name evidence="2" type="ORF">GGP71_002188</name>
</gene>
<evidence type="ECO:0000313" key="2">
    <source>
        <dbReference type="EMBL" id="MCS3678257.1"/>
    </source>
</evidence>
<feature type="compositionally biased region" description="Low complexity" evidence="1">
    <location>
        <begin position="21"/>
        <end position="30"/>
    </location>
</feature>
<protein>
    <submittedName>
        <fullName evidence="2">Uncharacterized protein</fullName>
    </submittedName>
</protein>
<name>A0A9X2TGM9_9BACT</name>
<evidence type="ECO:0000313" key="3">
    <source>
        <dbReference type="Proteomes" id="UP001155027"/>
    </source>
</evidence>
<proteinExistence type="predicted"/>
<evidence type="ECO:0000256" key="1">
    <source>
        <dbReference type="SAM" id="MobiDB-lite"/>
    </source>
</evidence>
<feature type="non-terminal residue" evidence="2">
    <location>
        <position position="39"/>
    </location>
</feature>
<reference evidence="2" key="1">
    <citation type="submission" date="2022-08" db="EMBL/GenBank/DDBJ databases">
        <title>Genomic Encyclopedia of Type Strains, Phase V (KMG-V): Genome sequencing to study the core and pangenomes of soil and plant-associated prokaryotes.</title>
        <authorList>
            <person name="Whitman W."/>
        </authorList>
    </citation>
    <scope>NUCLEOTIDE SEQUENCE</scope>
    <source>
        <strain evidence="2">0</strain>
    </source>
</reference>